<dbReference type="NCBIfam" id="TIGR01730">
    <property type="entry name" value="RND_mfp"/>
    <property type="match status" value="1"/>
</dbReference>
<keyword evidence="3" id="KW-0812">Transmembrane</keyword>
<dbReference type="SUPFAM" id="SSF111369">
    <property type="entry name" value="HlyD-like secretion proteins"/>
    <property type="match status" value="1"/>
</dbReference>
<dbReference type="Gene3D" id="2.40.420.20">
    <property type="match status" value="1"/>
</dbReference>
<dbReference type="Gene3D" id="2.40.30.170">
    <property type="match status" value="1"/>
</dbReference>
<dbReference type="Pfam" id="PF25954">
    <property type="entry name" value="Beta-barrel_RND_2"/>
    <property type="match status" value="1"/>
</dbReference>
<evidence type="ECO:0000259" key="5">
    <source>
        <dbReference type="Pfam" id="PF25989"/>
    </source>
</evidence>
<evidence type="ECO:0000313" key="6">
    <source>
        <dbReference type="EMBL" id="MFC4673160.1"/>
    </source>
</evidence>
<gene>
    <name evidence="6" type="ORF">ACFO6W_05610</name>
</gene>
<dbReference type="Proteomes" id="UP001596023">
    <property type="component" value="Unassembled WGS sequence"/>
</dbReference>
<dbReference type="Pfam" id="PF25989">
    <property type="entry name" value="YknX_C"/>
    <property type="match status" value="1"/>
</dbReference>
<feature type="domain" description="CusB-like beta-barrel" evidence="4">
    <location>
        <begin position="206"/>
        <end position="273"/>
    </location>
</feature>
<feature type="transmembrane region" description="Helical" evidence="3">
    <location>
        <begin position="6"/>
        <end position="24"/>
    </location>
</feature>
<sequence>MKSKIVIPIIVTVSIVGLIAWKLVDNKQTIDRNAELSLTVNTVVPVMVEKPQYIDLSEKISVNGRIDSENEVAVYSKTQGIVIRKHKKAGDVVSRRTVIAQLENNVIRENIRLSELDLAKAKKDVERFQNLASIGAVTVRELEDAQITLRSIESRITDLQDQLCNTTITSPASGVINKDYFEEGTLLSVGSSVIDIVDNKALRMYANVTEKEVLKLKTGMEAVITTDVYPGSTFTGRIEAISPKSNDQYYYSVELVLNHQGLRPGMFATAIFNVDGNNRNTPVVSREAIVGGMKDPQVFVIRDSKAYKVAVQVGISDGEYIEITDGISPDDVVVKSGQINLIDGTEVSILNL</sequence>
<protein>
    <submittedName>
        <fullName evidence="6">Efflux RND transporter periplasmic adaptor subunit</fullName>
    </submittedName>
</protein>
<dbReference type="PANTHER" id="PTHR30469:SF15">
    <property type="entry name" value="HLYD FAMILY OF SECRETION PROTEINS"/>
    <property type="match status" value="1"/>
</dbReference>
<evidence type="ECO:0000259" key="4">
    <source>
        <dbReference type="Pfam" id="PF25954"/>
    </source>
</evidence>
<dbReference type="Gene3D" id="2.40.50.100">
    <property type="match status" value="1"/>
</dbReference>
<comment type="similarity">
    <text evidence="1">Belongs to the membrane fusion protein (MFP) (TC 8.A.1) family.</text>
</comment>
<dbReference type="PANTHER" id="PTHR30469">
    <property type="entry name" value="MULTIDRUG RESISTANCE PROTEIN MDTA"/>
    <property type="match status" value="1"/>
</dbReference>
<feature type="domain" description="YknX-like C-terminal permuted SH3-like" evidence="5">
    <location>
        <begin position="287"/>
        <end position="348"/>
    </location>
</feature>
<dbReference type="RefSeq" id="WP_379994396.1">
    <property type="nucleotide sequence ID" value="NZ_JBHSGN010000046.1"/>
</dbReference>
<organism evidence="6 7">
    <name type="scientific">Dysgonomonas termitidis</name>
    <dbReference type="NCBI Taxonomy" id="1516126"/>
    <lineage>
        <taxon>Bacteria</taxon>
        <taxon>Pseudomonadati</taxon>
        <taxon>Bacteroidota</taxon>
        <taxon>Bacteroidia</taxon>
        <taxon>Bacteroidales</taxon>
        <taxon>Dysgonomonadaceae</taxon>
        <taxon>Dysgonomonas</taxon>
    </lineage>
</organism>
<dbReference type="Gene3D" id="1.10.287.470">
    <property type="entry name" value="Helix hairpin bin"/>
    <property type="match status" value="1"/>
</dbReference>
<accession>A0ABV9KT79</accession>
<dbReference type="EMBL" id="JBHSGN010000046">
    <property type="protein sequence ID" value="MFC4673160.1"/>
    <property type="molecule type" value="Genomic_DNA"/>
</dbReference>
<feature type="coiled-coil region" evidence="2">
    <location>
        <begin position="99"/>
        <end position="162"/>
    </location>
</feature>
<dbReference type="InterPro" id="IPR006143">
    <property type="entry name" value="RND_pump_MFP"/>
</dbReference>
<comment type="caution">
    <text evidence="6">The sequence shown here is derived from an EMBL/GenBank/DDBJ whole genome shotgun (WGS) entry which is preliminary data.</text>
</comment>
<dbReference type="InterPro" id="IPR058792">
    <property type="entry name" value="Beta-barrel_RND_2"/>
</dbReference>
<keyword evidence="3" id="KW-1133">Transmembrane helix</keyword>
<name>A0ABV9KT79_9BACT</name>
<evidence type="ECO:0000256" key="3">
    <source>
        <dbReference type="SAM" id="Phobius"/>
    </source>
</evidence>
<keyword evidence="3" id="KW-0472">Membrane</keyword>
<keyword evidence="2" id="KW-0175">Coiled coil</keyword>
<dbReference type="InterPro" id="IPR058637">
    <property type="entry name" value="YknX-like_C"/>
</dbReference>
<keyword evidence="7" id="KW-1185">Reference proteome</keyword>
<evidence type="ECO:0000256" key="2">
    <source>
        <dbReference type="SAM" id="Coils"/>
    </source>
</evidence>
<proteinExistence type="inferred from homology"/>
<evidence type="ECO:0000256" key="1">
    <source>
        <dbReference type="ARBA" id="ARBA00009477"/>
    </source>
</evidence>
<evidence type="ECO:0000313" key="7">
    <source>
        <dbReference type="Proteomes" id="UP001596023"/>
    </source>
</evidence>
<reference evidence="7" key="1">
    <citation type="journal article" date="2019" name="Int. J. Syst. Evol. Microbiol.">
        <title>The Global Catalogue of Microorganisms (GCM) 10K type strain sequencing project: providing services to taxonomists for standard genome sequencing and annotation.</title>
        <authorList>
            <consortium name="The Broad Institute Genomics Platform"/>
            <consortium name="The Broad Institute Genome Sequencing Center for Infectious Disease"/>
            <person name="Wu L."/>
            <person name="Ma J."/>
        </authorList>
    </citation>
    <scope>NUCLEOTIDE SEQUENCE [LARGE SCALE GENOMIC DNA]</scope>
    <source>
        <strain evidence="7">CCUG 66188</strain>
    </source>
</reference>